<dbReference type="AlphaFoldDB" id="A0A2P5K6H3"/>
<evidence type="ECO:0000313" key="5">
    <source>
        <dbReference type="EMBL" id="PPB80125.1"/>
    </source>
</evidence>
<dbReference type="InterPro" id="IPR023213">
    <property type="entry name" value="CAT-like_dom_sf"/>
</dbReference>
<proteinExistence type="predicted"/>
<dbReference type="Pfam" id="PF00668">
    <property type="entry name" value="Condensation"/>
    <property type="match status" value="1"/>
</dbReference>
<dbReference type="InterPro" id="IPR020806">
    <property type="entry name" value="PKS_PP-bd"/>
</dbReference>
<keyword evidence="6" id="KW-1185">Reference proteome</keyword>
<evidence type="ECO:0000256" key="1">
    <source>
        <dbReference type="ARBA" id="ARBA00001957"/>
    </source>
</evidence>
<comment type="cofactor">
    <cofactor evidence="1">
        <name>pantetheine 4'-phosphate</name>
        <dbReference type="ChEBI" id="CHEBI:47942"/>
    </cofactor>
</comment>
<dbReference type="PROSITE" id="PS00012">
    <property type="entry name" value="PHOSPHOPANTETHEINE"/>
    <property type="match status" value="1"/>
</dbReference>
<dbReference type="GO" id="GO:0009403">
    <property type="term" value="P:toxin biosynthetic process"/>
    <property type="evidence" value="ECO:0007669"/>
    <property type="project" value="UniProtKB-ARBA"/>
</dbReference>
<protein>
    <submittedName>
        <fullName evidence="5">AMP-binding enzyme</fullName>
    </submittedName>
</protein>
<dbReference type="Proteomes" id="UP000243096">
    <property type="component" value="Unassembled WGS sequence"/>
</dbReference>
<dbReference type="InterPro" id="IPR036736">
    <property type="entry name" value="ACP-like_sf"/>
</dbReference>
<dbReference type="Gene3D" id="1.10.1200.10">
    <property type="entry name" value="ACP-like"/>
    <property type="match status" value="1"/>
</dbReference>
<dbReference type="Gene3D" id="3.40.50.150">
    <property type="entry name" value="Vaccinia Virus protein VP39"/>
    <property type="match status" value="1"/>
</dbReference>
<dbReference type="SUPFAM" id="SSF52777">
    <property type="entry name" value="CoA-dependent acyltransferases"/>
    <property type="match status" value="2"/>
</dbReference>
<sequence length="1130" mass="125533">DEAPAERDLATEANQVEEWQKVYDTYYQDDADYPFGENFNIWKSSYDGQPVPLADMQAWRADAVERIRELQPRRVLEIGVGTGLLLAHVAPHCGAYWGTDISAPVIDALKVQVAQHAELAERVELRTQPAHITDGLPQDYFDTIVINSVVLHFPNADYLIDVLRQAMALLAPGGAIFVGDVPDLRLFECFVSAVQLHQADPTTDDRASVRRRIEQAQLARKELRLAPAFFSTLPRTIDEIAAIDIQLKHGDYHNELSRYRYDVVLRKGPVNTLSLAHAPQLHWAAKSTTLEAVRTHLAAERPACLRIVGAPNMRVACELEAMQALDNDDCDLKQIQHRLKTSHTQAMTPTAEDFYALGESLGYWVGVTWSEQTAPACIDIVLVQTGDMACAIPTDLYLPPSSSSGQSPHAYANNPTSLDQFADIRQYVATQLPEYMVPAAFMRLDTLPLTPNGKLDRRALPVPNSALSEQLYEAPQGELETTLAAIWSELLGVERIGRQDSFFALGGHSLLAVRMIERLRRLGLTVSVRTLFDSPTLAALAQSLDQHREVVVPPNVITSDTTAITPQMLPLIDLTQEDIDQIVERVPGGVANIQDIYALSPLQDGILFHHLLTTDGDPYLRMVQKSFDDRKALDHYLNALRQVVDRHDILRTAFVWDGLSTPAQVVWRHAPLPITELVLDPAQGPAIEQLTHRFNPRRHRIDLTQAPLMHFVIVQDSDGCWLLFELVHHLIDDHATLEAMHTEVRAFVDGRGDTLPPAQPFRNLVAQARLGVSQEAHERFFTDMLADVEEPTLPFGLADVHRDGAQVTEAQHQLPQALNDQLRVQARRLGVSVASLFHLAWAQVLARVSGQERVVFGTVLFGRMQGGNGAGSAMGPFINTLPLRVELDHSVEHGVRDTQARLAALLEHEHASLALAQRCSGVPAGTPLFSALLNYRRNVVRLGDKQSGEGADFLDVEGRTNYPLTLSVDDADRALRLSVQVARPFDANRVCGYMQQTLESLAQALDHTPDLPVWHLEVLPGEERALLLQTWNATQREYPAHRCVHQLFEEQVARSPQAIALVYEEQTLSYAQLNARANCLAHRLIELGIRPGHSVATLLERSIDLVVAQLAILKAGAAYVPIDPRAPTER</sequence>
<dbReference type="SUPFAM" id="SSF56801">
    <property type="entry name" value="Acetyl-CoA synthetase-like"/>
    <property type="match status" value="2"/>
</dbReference>
<reference evidence="5 6" key="1">
    <citation type="submission" date="2018-01" db="EMBL/GenBank/DDBJ databases">
        <title>Genomic Encyclopedia of Type Strains, Phase III (KMG-III): the genomes of soil and plant-associated and newly described type strains.</title>
        <authorList>
            <person name="Whitman W."/>
        </authorList>
    </citation>
    <scope>NUCLEOTIDE SEQUENCE [LARGE SCALE GENOMIC DNA]</scope>
    <source>
        <strain evidence="5 6">HKI456</strain>
    </source>
</reference>
<dbReference type="Gene3D" id="3.30.559.30">
    <property type="entry name" value="Nonribosomal peptide synthetase, condensation domain"/>
    <property type="match status" value="1"/>
</dbReference>
<name>A0A2P5K6H3_9BURK</name>
<dbReference type="InterPro" id="IPR013217">
    <property type="entry name" value="Methyltransf_12"/>
</dbReference>
<dbReference type="Gene3D" id="3.30.559.10">
    <property type="entry name" value="Chloramphenicol acetyltransferase-like domain"/>
    <property type="match status" value="1"/>
</dbReference>
<dbReference type="CDD" id="cd19544">
    <property type="entry name" value="E-C_NRPS"/>
    <property type="match status" value="1"/>
</dbReference>
<comment type="caution">
    <text evidence="5">The sequence shown here is derived from an EMBL/GenBank/DDBJ whole genome shotgun (WGS) entry which is preliminary data.</text>
</comment>
<dbReference type="PANTHER" id="PTHR45527:SF1">
    <property type="entry name" value="FATTY ACID SYNTHASE"/>
    <property type="match status" value="1"/>
</dbReference>
<dbReference type="OrthoDB" id="6297021at2"/>
<dbReference type="GO" id="GO:0043041">
    <property type="term" value="P:amino acid activation for nonribosomal peptide biosynthetic process"/>
    <property type="evidence" value="ECO:0007669"/>
    <property type="project" value="TreeGrafter"/>
</dbReference>
<dbReference type="GO" id="GO:0003824">
    <property type="term" value="F:catalytic activity"/>
    <property type="evidence" value="ECO:0007669"/>
    <property type="project" value="InterPro"/>
</dbReference>
<dbReference type="InterPro" id="IPR045851">
    <property type="entry name" value="AMP-bd_C_sf"/>
</dbReference>
<dbReference type="Pfam" id="PF08242">
    <property type="entry name" value="Methyltransf_12"/>
    <property type="match status" value="1"/>
</dbReference>
<dbReference type="InterPro" id="IPR006162">
    <property type="entry name" value="Ppantetheine_attach_site"/>
</dbReference>
<dbReference type="EMBL" id="PRDW01000042">
    <property type="protein sequence ID" value="PPB80125.1"/>
    <property type="molecule type" value="Genomic_DNA"/>
</dbReference>
<dbReference type="PROSITE" id="PS50075">
    <property type="entry name" value="CARRIER"/>
    <property type="match status" value="1"/>
</dbReference>
<dbReference type="SMART" id="SM00823">
    <property type="entry name" value="PKS_PP"/>
    <property type="match status" value="1"/>
</dbReference>
<dbReference type="InterPro" id="IPR009081">
    <property type="entry name" value="PP-bd_ACP"/>
</dbReference>
<dbReference type="InterPro" id="IPR042099">
    <property type="entry name" value="ANL_N_sf"/>
</dbReference>
<keyword evidence="3" id="KW-0597">Phosphoprotein</keyword>
<accession>A0A2P5K6H3</accession>
<dbReference type="SUPFAM" id="SSF53335">
    <property type="entry name" value="S-adenosyl-L-methionine-dependent methyltransferases"/>
    <property type="match status" value="1"/>
</dbReference>
<dbReference type="GO" id="GO:0005737">
    <property type="term" value="C:cytoplasm"/>
    <property type="evidence" value="ECO:0007669"/>
    <property type="project" value="TreeGrafter"/>
</dbReference>
<dbReference type="Pfam" id="PF00501">
    <property type="entry name" value="AMP-binding"/>
    <property type="match status" value="1"/>
</dbReference>
<dbReference type="CDD" id="cd02440">
    <property type="entry name" value="AdoMet_MTases"/>
    <property type="match status" value="1"/>
</dbReference>
<evidence type="ECO:0000256" key="2">
    <source>
        <dbReference type="ARBA" id="ARBA00022450"/>
    </source>
</evidence>
<dbReference type="SUPFAM" id="SSF47336">
    <property type="entry name" value="ACP-like"/>
    <property type="match status" value="1"/>
</dbReference>
<evidence type="ECO:0000313" key="6">
    <source>
        <dbReference type="Proteomes" id="UP000243096"/>
    </source>
</evidence>
<dbReference type="InterPro" id="IPR000873">
    <property type="entry name" value="AMP-dep_synth/lig_dom"/>
</dbReference>
<dbReference type="PANTHER" id="PTHR45527">
    <property type="entry name" value="NONRIBOSOMAL PEPTIDE SYNTHETASE"/>
    <property type="match status" value="1"/>
</dbReference>
<gene>
    <name evidence="5" type="ORF">B0O95_1421</name>
</gene>
<dbReference type="Gene3D" id="3.40.50.12780">
    <property type="entry name" value="N-terminal domain of ligase-like"/>
    <property type="match status" value="1"/>
</dbReference>
<dbReference type="InterPro" id="IPR029063">
    <property type="entry name" value="SAM-dependent_MTases_sf"/>
</dbReference>
<dbReference type="GO" id="GO:0031177">
    <property type="term" value="F:phosphopantetheine binding"/>
    <property type="evidence" value="ECO:0007669"/>
    <property type="project" value="InterPro"/>
</dbReference>
<dbReference type="FunFam" id="1.10.1200.10:FF:000005">
    <property type="entry name" value="Nonribosomal peptide synthetase 1"/>
    <property type="match status" value="1"/>
</dbReference>
<dbReference type="RefSeq" id="WP_146064118.1">
    <property type="nucleotide sequence ID" value="NZ_PRDW01000042.1"/>
</dbReference>
<dbReference type="Pfam" id="PF00550">
    <property type="entry name" value="PP-binding"/>
    <property type="match status" value="1"/>
</dbReference>
<feature type="non-terminal residue" evidence="5">
    <location>
        <position position="1130"/>
    </location>
</feature>
<feature type="domain" description="Carrier" evidence="4">
    <location>
        <begin position="474"/>
        <end position="548"/>
    </location>
</feature>
<evidence type="ECO:0000256" key="3">
    <source>
        <dbReference type="ARBA" id="ARBA00022553"/>
    </source>
</evidence>
<feature type="non-terminal residue" evidence="5">
    <location>
        <position position="1"/>
    </location>
</feature>
<organism evidence="5 6">
    <name type="scientific">Mycetohabitans endofungorum</name>
    <dbReference type="NCBI Taxonomy" id="417203"/>
    <lineage>
        <taxon>Bacteria</taxon>
        <taxon>Pseudomonadati</taxon>
        <taxon>Pseudomonadota</taxon>
        <taxon>Betaproteobacteria</taxon>
        <taxon>Burkholderiales</taxon>
        <taxon>Burkholderiaceae</taxon>
        <taxon>Mycetohabitans</taxon>
    </lineage>
</organism>
<keyword evidence="2" id="KW-0596">Phosphopantetheine</keyword>
<dbReference type="Gene3D" id="3.30.300.30">
    <property type="match status" value="1"/>
</dbReference>
<evidence type="ECO:0000259" key="4">
    <source>
        <dbReference type="PROSITE" id="PS50075"/>
    </source>
</evidence>
<dbReference type="InterPro" id="IPR001242">
    <property type="entry name" value="Condensation_dom"/>
</dbReference>